<evidence type="ECO:0008006" key="3">
    <source>
        <dbReference type="Google" id="ProtNLM"/>
    </source>
</evidence>
<dbReference type="Pfam" id="PF12917">
    <property type="entry name" value="YfbR-like"/>
    <property type="match status" value="1"/>
</dbReference>
<dbReference type="EMBL" id="PFBZ01000139">
    <property type="protein sequence ID" value="PIT86438.1"/>
    <property type="molecule type" value="Genomic_DNA"/>
</dbReference>
<evidence type="ECO:0000313" key="1">
    <source>
        <dbReference type="EMBL" id="PIT86438.1"/>
    </source>
</evidence>
<dbReference type="Proteomes" id="UP000229362">
    <property type="component" value="Unassembled WGS sequence"/>
</dbReference>
<evidence type="ECO:0000313" key="2">
    <source>
        <dbReference type="Proteomes" id="UP000229362"/>
    </source>
</evidence>
<protein>
    <recommendedName>
        <fullName evidence="3">HD domain-containing protein</fullName>
    </recommendedName>
</protein>
<dbReference type="Gene3D" id="1.10.3210.10">
    <property type="entry name" value="Hypothetical protein af1432"/>
    <property type="match status" value="1"/>
</dbReference>
<gene>
    <name evidence="1" type="ORF">COU33_03170</name>
</gene>
<reference evidence="2" key="1">
    <citation type="submission" date="2017-09" db="EMBL/GenBank/DDBJ databases">
        <title>Depth-based differentiation of microbial function through sediment-hosted aquifers and enrichment of novel symbionts in the deep terrestrial subsurface.</title>
        <authorList>
            <person name="Probst A.J."/>
            <person name="Ladd B."/>
            <person name="Jarett J.K."/>
            <person name="Geller-Mcgrath D.E."/>
            <person name="Sieber C.M.K."/>
            <person name="Emerson J.B."/>
            <person name="Anantharaman K."/>
            <person name="Thomas B.C."/>
            <person name="Malmstrom R."/>
            <person name="Stieglmeier M."/>
            <person name="Klingl A."/>
            <person name="Woyke T."/>
            <person name="Ryan C.M."/>
            <person name="Banfield J.F."/>
        </authorList>
    </citation>
    <scope>NUCLEOTIDE SEQUENCE [LARGE SCALE GENOMIC DNA]</scope>
</reference>
<comment type="caution">
    <text evidence="1">The sequence shown here is derived from an EMBL/GenBank/DDBJ whole genome shotgun (WGS) entry which is preliminary data.</text>
</comment>
<organism evidence="1 2">
    <name type="scientific">Candidatus Magasanikbacteria bacterium CG10_big_fil_rev_8_21_14_0_10_43_6</name>
    <dbReference type="NCBI Taxonomy" id="1974650"/>
    <lineage>
        <taxon>Bacteria</taxon>
        <taxon>Candidatus Magasanikiibacteriota</taxon>
    </lineage>
</organism>
<name>A0A2M6W0Y4_9BACT</name>
<sequence length="261" mass="29786">MLPEIDTTAFVGRKEKLIAIQRYAKFPRMLYRTNLWTHTHRMSWLVEAVGPAVQHVYPTFNIERARTMAFVHDDIEMIIGDIMFGAKLNMSKEDMDTLHATELAAVKTLAKQFPKIIHGYSYQEVMERYETLAHDDIEAQVVKYIDKFDALGESAHELFAGNDVFLHGYSEVTLPPIESLMTFFTPVSTTYPLLQKLVGRHPLFDPISLPDTAALVKNGTPHTNTTLTQPTSYPPYTLWRDTILTYGGTFAEDMLLKQQEV</sequence>
<dbReference type="AlphaFoldDB" id="A0A2M6W0Y4"/>
<accession>A0A2M6W0Y4</accession>
<proteinExistence type="predicted"/>
<dbReference type="SUPFAM" id="SSF109604">
    <property type="entry name" value="HD-domain/PDEase-like"/>
    <property type="match status" value="1"/>
</dbReference>